<dbReference type="PANTHER" id="PTHR12151">
    <property type="entry name" value="ELECTRON TRANSPORT PROTIN SCO1/SENC FAMILY MEMBER"/>
    <property type="match status" value="1"/>
</dbReference>
<dbReference type="RefSeq" id="WP_343915329.1">
    <property type="nucleotide sequence ID" value="NZ_BAAAJT010000002.1"/>
</dbReference>
<dbReference type="PROSITE" id="PS51352">
    <property type="entry name" value="THIOREDOXIN_2"/>
    <property type="match status" value="1"/>
</dbReference>
<evidence type="ECO:0000313" key="5">
    <source>
        <dbReference type="EMBL" id="MFD1945764.1"/>
    </source>
</evidence>
<reference evidence="6" key="1">
    <citation type="journal article" date="2019" name="Int. J. Syst. Evol. Microbiol.">
        <title>The Global Catalogue of Microorganisms (GCM) 10K type strain sequencing project: providing services to taxonomists for standard genome sequencing and annotation.</title>
        <authorList>
            <consortium name="The Broad Institute Genomics Platform"/>
            <consortium name="The Broad Institute Genome Sequencing Center for Infectious Disease"/>
            <person name="Wu L."/>
            <person name="Ma J."/>
        </authorList>
    </citation>
    <scope>NUCLEOTIDE SEQUENCE [LARGE SCALE GENOMIC DNA]</scope>
    <source>
        <strain evidence="6">CGMCC 1.12477</strain>
    </source>
</reference>
<gene>
    <name evidence="5" type="ORF">ACFSDE_03090</name>
</gene>
<organism evidence="5 6">
    <name type="scientific">Nocardioides aestuarii</name>
    <dbReference type="NCBI Taxonomy" id="252231"/>
    <lineage>
        <taxon>Bacteria</taxon>
        <taxon>Bacillati</taxon>
        <taxon>Actinomycetota</taxon>
        <taxon>Actinomycetes</taxon>
        <taxon>Propionibacteriales</taxon>
        <taxon>Nocardioidaceae</taxon>
        <taxon>Nocardioides</taxon>
    </lineage>
</organism>
<protein>
    <submittedName>
        <fullName evidence="5">SCO family protein</fullName>
    </submittedName>
</protein>
<dbReference type="InterPro" id="IPR036249">
    <property type="entry name" value="Thioredoxin-like_sf"/>
</dbReference>
<comment type="similarity">
    <text evidence="1">Belongs to the SCO1/2 family.</text>
</comment>
<dbReference type="InterPro" id="IPR013766">
    <property type="entry name" value="Thioredoxin_domain"/>
</dbReference>
<evidence type="ECO:0000259" key="4">
    <source>
        <dbReference type="PROSITE" id="PS51352"/>
    </source>
</evidence>
<dbReference type="CDD" id="cd02968">
    <property type="entry name" value="SCO"/>
    <property type="match status" value="1"/>
</dbReference>
<dbReference type="SUPFAM" id="SSF52833">
    <property type="entry name" value="Thioredoxin-like"/>
    <property type="match status" value="1"/>
</dbReference>
<feature type="domain" description="Thioredoxin" evidence="4">
    <location>
        <begin position="36"/>
        <end position="200"/>
    </location>
</feature>
<dbReference type="PANTHER" id="PTHR12151:SF25">
    <property type="entry name" value="LINALOOL DEHYDRATASE_ISOMERASE DOMAIN-CONTAINING PROTEIN"/>
    <property type="match status" value="1"/>
</dbReference>
<feature type="signal peptide" evidence="3">
    <location>
        <begin position="1"/>
        <end position="27"/>
    </location>
</feature>
<accession>A0ABW4TGM9</accession>
<dbReference type="Proteomes" id="UP001597351">
    <property type="component" value="Unassembled WGS sequence"/>
</dbReference>
<dbReference type="EMBL" id="JBHUGD010000001">
    <property type="protein sequence ID" value="MFD1945764.1"/>
    <property type="molecule type" value="Genomic_DNA"/>
</dbReference>
<sequence>MTDRRSAAGWLAGVALGATLLAGCSSASGEVAGAVLTEPYTVPATSLTDTGGEPYSLADDTAKRLTLVFFGYTNCPDICQTVMANVTAGLTRLDDADRDQVDVVFVTTDPARDDEQVLRTYLDRFDPSFVGLTGDLDTITEIGADVGVAVEEGKKLPSGGYEVTHSTQVLGVDGNDRVPIVWTEGTSASEFASDIHTLLGDG</sequence>
<proteinExistence type="inferred from homology"/>
<evidence type="ECO:0000313" key="6">
    <source>
        <dbReference type="Proteomes" id="UP001597351"/>
    </source>
</evidence>
<evidence type="ECO:0000256" key="1">
    <source>
        <dbReference type="ARBA" id="ARBA00010996"/>
    </source>
</evidence>
<dbReference type="Gene3D" id="3.40.30.10">
    <property type="entry name" value="Glutaredoxin"/>
    <property type="match status" value="1"/>
</dbReference>
<keyword evidence="6" id="KW-1185">Reference proteome</keyword>
<dbReference type="PROSITE" id="PS51257">
    <property type="entry name" value="PROKAR_LIPOPROTEIN"/>
    <property type="match status" value="1"/>
</dbReference>
<evidence type="ECO:0000256" key="2">
    <source>
        <dbReference type="ARBA" id="ARBA00023008"/>
    </source>
</evidence>
<feature type="chain" id="PRO_5046636837" evidence="3">
    <location>
        <begin position="28"/>
        <end position="202"/>
    </location>
</feature>
<keyword evidence="2" id="KW-0186">Copper</keyword>
<evidence type="ECO:0000256" key="3">
    <source>
        <dbReference type="SAM" id="SignalP"/>
    </source>
</evidence>
<comment type="caution">
    <text evidence="5">The sequence shown here is derived from an EMBL/GenBank/DDBJ whole genome shotgun (WGS) entry which is preliminary data.</text>
</comment>
<name>A0ABW4TGM9_9ACTN</name>
<dbReference type="InterPro" id="IPR003782">
    <property type="entry name" value="SCO1/SenC"/>
</dbReference>
<dbReference type="Pfam" id="PF02630">
    <property type="entry name" value="SCO1-SenC"/>
    <property type="match status" value="1"/>
</dbReference>
<keyword evidence="3" id="KW-0732">Signal</keyword>